<protein>
    <recommendedName>
        <fullName evidence="12">ER transporter 6TM N-terminal domain-containing protein</fullName>
    </recommendedName>
</protein>
<comment type="subcellular location">
    <subcellularLocation>
        <location evidence="1">Membrane</location>
        <topology evidence="1">Multi-pass membrane protein</topology>
    </subcellularLocation>
</comment>
<dbReference type="Pfam" id="PF13515">
    <property type="entry name" value="FUSC_2"/>
    <property type="match status" value="1"/>
</dbReference>
<reference evidence="10 11" key="1">
    <citation type="journal article" date="2018" name="PLoS Genet.">
        <title>Repeat elements organise 3D genome structure and mediate transcription in the filamentous fungus Epichloe festucae.</title>
        <authorList>
            <person name="Winter D.J."/>
            <person name="Ganley A.R.D."/>
            <person name="Young C.A."/>
            <person name="Liachko I."/>
            <person name="Schardl C.L."/>
            <person name="Dupont P.Y."/>
            <person name="Berry D."/>
            <person name="Ram A."/>
            <person name="Scott B."/>
            <person name="Cox M.P."/>
        </authorList>
    </citation>
    <scope>NUCLEOTIDE SEQUENCE [LARGE SCALE GENOMIC DNA]</scope>
    <source>
        <strain evidence="10 11">Fl1</strain>
    </source>
</reference>
<dbReference type="InterPro" id="IPR018820">
    <property type="entry name" value="BRE4-related_DUF2421"/>
</dbReference>
<feature type="compositionally biased region" description="Gly residues" evidence="5">
    <location>
        <begin position="360"/>
        <end position="372"/>
    </location>
</feature>
<keyword evidence="11" id="KW-1185">Reference proteome</keyword>
<keyword evidence="2 6" id="KW-0812">Transmembrane</keyword>
<evidence type="ECO:0000259" key="8">
    <source>
        <dbReference type="Pfam" id="PF10337"/>
    </source>
</evidence>
<evidence type="ECO:0000313" key="10">
    <source>
        <dbReference type="EMBL" id="QPH19330.1"/>
    </source>
</evidence>
<evidence type="ECO:0000256" key="4">
    <source>
        <dbReference type="ARBA" id="ARBA00023136"/>
    </source>
</evidence>
<organism evidence="10 11">
    <name type="scientific">Epichloe festucae (strain Fl1)</name>
    <dbReference type="NCBI Taxonomy" id="877507"/>
    <lineage>
        <taxon>Eukaryota</taxon>
        <taxon>Fungi</taxon>
        <taxon>Dikarya</taxon>
        <taxon>Ascomycota</taxon>
        <taxon>Pezizomycotina</taxon>
        <taxon>Sordariomycetes</taxon>
        <taxon>Hypocreomycetidae</taxon>
        <taxon>Hypocreales</taxon>
        <taxon>Clavicipitaceae</taxon>
        <taxon>Epichloe</taxon>
    </lineage>
</organism>
<feature type="transmembrane region" description="Helical" evidence="6">
    <location>
        <begin position="703"/>
        <end position="719"/>
    </location>
</feature>
<feature type="transmembrane region" description="Helical" evidence="6">
    <location>
        <begin position="51"/>
        <end position="69"/>
    </location>
</feature>
<dbReference type="InterPro" id="IPR018823">
    <property type="entry name" value="ArAE_2_N"/>
</dbReference>
<feature type="transmembrane region" description="Helical" evidence="6">
    <location>
        <begin position="75"/>
        <end position="98"/>
    </location>
</feature>
<evidence type="ECO:0000256" key="1">
    <source>
        <dbReference type="ARBA" id="ARBA00004141"/>
    </source>
</evidence>
<feature type="transmembrane region" description="Helical" evidence="6">
    <location>
        <begin position="751"/>
        <end position="769"/>
    </location>
</feature>
<sequence length="1033" mass="112770">MSATDARAAAGQLEVDNSNSMAKTSTSSCHQPARRSLPGWLNHFNRNDLKVLFRCWVAVWVATLLVLISPSLQNIGIATFFGALVLYIVPPAGILMVYLLASLSLLFGMCLAWAWGLLTMKAAFAVRSDTEMQGLLQSLQQQASVMANQTGQPPAAVANKLVFDGFLLDARIIAIFYVMCCVFIYALARLRYANAKLILMQLFGTIVIDVFLLTGPLLTKFNAKLAQVLVKPGAIGIALGVACSVLVFPQSTSYVLLSQMEQLIRTLEAPLESTRRLFAAEIPPHDAELQAAKGAIIGIFKAMEPALAFLPLDFSRGRWNADDVKSLHGRVREAVVASLFLLDFHVARASAAMRTERLGTGRGTWAGTGTGTGTTTVNSSSPSDDAATDQQPQVEKTDERSDSPECNPCLVDALKSPEHSSVRPGLVEALRGTTADALRVNSQAIKLAAETVHIVNTSRWYLSASSKTRLERLVPELIAMQAQLQSARESCVTNTNDAVIGAHADLFDEQGLLKDRNTISPLVLKGLILSMVLEERIVNAAATMEQVLNHMAQLLKLRTQQRIWLPTRLRYALSWLTSRDMAAPVRGASIESAADPDDVRAQTEDTHRRLRMVSNGNKGARAPERKGIVTRAVVNTYKWLFNPGGVYALRMVVVTIALSIPALLPSTAGFFYREKGIWAVIMAQTCLLMYMADFTFSLVSRGLGTVIGGVLGMVAWYAGSGSGSGNPYGVGATTAVVSVILMWWRLYLPPAFFQASFMTAVTFVLIIGFSWDQNHIVQYGLPGVGYEAFWRRLVTVLVGAAAALIVQIFPKPPSATRHVSKSLANTMRSLNDHHALLVSQWSHPRFDGHDVGGAAAAEHISLKLGENLIDLTGAISLLKIEISTTPFDQKILLSTREKCHAMNQYLGKLLVLSANLPKHLQDRVAQNVGLIENRSVGNVMSVMAIIESSLRTGSPLPERMPVPLVESCFLAWFVHHERAELSVELVRSREYRQYCVAVSAYLSFLATVDDLVEDLKGTLGETHVVHRWNDVTV</sequence>
<dbReference type="Proteomes" id="UP000594364">
    <property type="component" value="Chromosome 6"/>
</dbReference>
<dbReference type="OrthoDB" id="2274698at2759"/>
<feature type="compositionally biased region" description="Polar residues" evidence="5">
    <location>
        <begin position="377"/>
        <end position="394"/>
    </location>
</feature>
<dbReference type="Pfam" id="PF10334">
    <property type="entry name" value="BRE4"/>
    <property type="match status" value="1"/>
</dbReference>
<feature type="transmembrane region" description="Helical" evidence="6">
    <location>
        <begin position="105"/>
        <end position="126"/>
    </location>
</feature>
<dbReference type="Pfam" id="PF10337">
    <property type="entry name" value="ArAE_2_N"/>
    <property type="match status" value="1"/>
</dbReference>
<proteinExistence type="predicted"/>
<feature type="transmembrane region" description="Helical" evidence="6">
    <location>
        <begin position="789"/>
        <end position="809"/>
    </location>
</feature>
<evidence type="ECO:0000256" key="6">
    <source>
        <dbReference type="SAM" id="Phobius"/>
    </source>
</evidence>
<feature type="transmembrane region" description="Helical" evidence="6">
    <location>
        <begin position="195"/>
        <end position="214"/>
    </location>
</feature>
<evidence type="ECO:0000256" key="5">
    <source>
        <dbReference type="SAM" id="MobiDB-lite"/>
    </source>
</evidence>
<dbReference type="EMBL" id="CP031390">
    <property type="protein sequence ID" value="QPH19330.1"/>
    <property type="molecule type" value="Genomic_DNA"/>
</dbReference>
<feature type="domain" description="DUF2421" evidence="7">
    <location>
        <begin position="810"/>
        <end position="1023"/>
    </location>
</feature>
<dbReference type="AlphaFoldDB" id="A0A7U3Q2A9"/>
<name>A0A7U3Q2A9_EPIFF</name>
<accession>A0A7U3Q2A9</accession>
<dbReference type="InterPro" id="IPR049453">
    <property type="entry name" value="Memb_transporter_dom"/>
</dbReference>
<feature type="transmembrane region" description="Helical" evidence="6">
    <location>
        <begin position="647"/>
        <end position="664"/>
    </location>
</feature>
<feature type="domain" description="Putative ER transporter 6TM N-terminal" evidence="8">
    <location>
        <begin position="37"/>
        <end position="491"/>
    </location>
</feature>
<dbReference type="PANTHER" id="PTHR37994">
    <property type="entry name" value="ARAE_2_N DOMAIN-CONTAINING PROTEIN-RELATED"/>
    <property type="match status" value="1"/>
</dbReference>
<feature type="transmembrane region" description="Helical" evidence="6">
    <location>
        <begin position="725"/>
        <end position="744"/>
    </location>
</feature>
<feature type="region of interest" description="Disordered" evidence="5">
    <location>
        <begin position="360"/>
        <end position="406"/>
    </location>
</feature>
<feature type="transmembrane region" description="Helical" evidence="6">
    <location>
        <begin position="234"/>
        <end position="257"/>
    </location>
</feature>
<evidence type="ECO:0000313" key="11">
    <source>
        <dbReference type="Proteomes" id="UP000594364"/>
    </source>
</evidence>
<evidence type="ECO:0000259" key="7">
    <source>
        <dbReference type="Pfam" id="PF10334"/>
    </source>
</evidence>
<dbReference type="GO" id="GO:0016020">
    <property type="term" value="C:membrane"/>
    <property type="evidence" value="ECO:0007669"/>
    <property type="project" value="UniProtKB-SubCell"/>
</dbReference>
<gene>
    <name evidence="10" type="ORF">C2857_004546</name>
</gene>
<evidence type="ECO:0000256" key="3">
    <source>
        <dbReference type="ARBA" id="ARBA00022989"/>
    </source>
</evidence>
<keyword evidence="3 6" id="KW-1133">Transmembrane helix</keyword>
<evidence type="ECO:0000256" key="2">
    <source>
        <dbReference type="ARBA" id="ARBA00022692"/>
    </source>
</evidence>
<dbReference type="PANTHER" id="PTHR37994:SF3">
    <property type="entry name" value="ER TRANSPORTER 6TM N-TERMINAL DOMAIN-CONTAINING PROTEIN"/>
    <property type="match status" value="1"/>
</dbReference>
<evidence type="ECO:0008006" key="12">
    <source>
        <dbReference type="Google" id="ProtNLM"/>
    </source>
</evidence>
<evidence type="ECO:0000259" key="9">
    <source>
        <dbReference type="Pfam" id="PF13515"/>
    </source>
</evidence>
<feature type="domain" description="Integral membrane bound transporter" evidence="9">
    <location>
        <begin position="672"/>
        <end position="806"/>
    </location>
</feature>
<keyword evidence="4 6" id="KW-0472">Membrane</keyword>
<feature type="transmembrane region" description="Helical" evidence="6">
    <location>
        <begin position="170"/>
        <end position="188"/>
    </location>
</feature>